<keyword evidence="2" id="KW-0808">Transferase</keyword>
<dbReference type="AlphaFoldDB" id="A0A512B4P7"/>
<comment type="caution">
    <text evidence="3">The sequence shown here is derived from an EMBL/GenBank/DDBJ whole genome shotgun (WGS) entry which is preliminary data.</text>
</comment>
<dbReference type="Gene3D" id="3.90.1150.10">
    <property type="entry name" value="Aspartate Aminotransferase, domain 1"/>
    <property type="match status" value="1"/>
</dbReference>
<gene>
    <name evidence="3" type="primary">kbl_2</name>
    <name evidence="3" type="ORF">AAE02nite_46090</name>
</gene>
<protein>
    <submittedName>
        <fullName evidence="3">2-amino-3-ketobutyrate coenzyme A ligase</fullName>
    </submittedName>
</protein>
<dbReference type="InterPro" id="IPR015421">
    <property type="entry name" value="PyrdxlP-dep_Trfase_major"/>
</dbReference>
<evidence type="ECO:0000313" key="4">
    <source>
        <dbReference type="Proteomes" id="UP000321532"/>
    </source>
</evidence>
<evidence type="ECO:0000256" key="1">
    <source>
        <dbReference type="ARBA" id="ARBA00001933"/>
    </source>
</evidence>
<dbReference type="GO" id="GO:0016740">
    <property type="term" value="F:transferase activity"/>
    <property type="evidence" value="ECO:0007669"/>
    <property type="project" value="UniProtKB-KW"/>
</dbReference>
<keyword evidence="3" id="KW-0436">Ligase</keyword>
<dbReference type="OrthoDB" id="5496437at2"/>
<dbReference type="InterPro" id="IPR015422">
    <property type="entry name" value="PyrdxlP-dep_Trfase_small"/>
</dbReference>
<dbReference type="SUPFAM" id="SSF53383">
    <property type="entry name" value="PLP-dependent transferases"/>
    <property type="match status" value="1"/>
</dbReference>
<dbReference type="RefSeq" id="WP_146904095.1">
    <property type="nucleotide sequence ID" value="NZ_BJYS01000047.1"/>
</dbReference>
<keyword evidence="4" id="KW-1185">Reference proteome</keyword>
<evidence type="ECO:0000256" key="2">
    <source>
        <dbReference type="ARBA" id="ARBA00022679"/>
    </source>
</evidence>
<dbReference type="PANTHER" id="PTHR13693">
    <property type="entry name" value="CLASS II AMINOTRANSFERASE/8-AMINO-7-OXONONANOATE SYNTHASE"/>
    <property type="match status" value="1"/>
</dbReference>
<dbReference type="InterPro" id="IPR015424">
    <property type="entry name" value="PyrdxlP-dep_Trfase"/>
</dbReference>
<sequence length="373" mass="41173">MDDFTSALYLGFCNPASQVPPWQQLTTGVPAALKEPFINQWVADQVAKMQGLERGVISPSSLHLFWDIFGQAGENTIILADDKLYAVARWGLERAVARGARVINFKHQNLEDLTLKLRQYVPKKASLLVVTDGWCPHCGKPAPLPDYLSLTRKYKGLLLIDDTQALGVLGAEPKQALPGGKGGGGLLLWYNIKGEDIITICSLAKGLGVPLSVLSGSRQQIEKFKNESETRVHSSPVSAAHVQAACLALAVNKKRGNLLRLKLFKNVKLFRESLARFGIATQGSFFPVQTLKLPVSTNPYTLYQQLLSLNIRALLLEPHLGKKPEISFCLTALHTPEQIRRTAACINEANRKCERNLQSHVQPFTRMPSGLFM</sequence>
<reference evidence="3 4" key="1">
    <citation type="submission" date="2019-07" db="EMBL/GenBank/DDBJ databases">
        <title>Whole genome shotgun sequence of Adhaeribacter aerolatus NBRC 106133.</title>
        <authorList>
            <person name="Hosoyama A."/>
            <person name="Uohara A."/>
            <person name="Ohji S."/>
            <person name="Ichikawa N."/>
        </authorList>
    </citation>
    <scope>NUCLEOTIDE SEQUENCE [LARGE SCALE GENOMIC DNA]</scope>
    <source>
        <strain evidence="3 4">NBRC 106133</strain>
    </source>
</reference>
<dbReference type="Gene3D" id="3.40.640.10">
    <property type="entry name" value="Type I PLP-dependent aspartate aminotransferase-like (Major domain)"/>
    <property type="match status" value="1"/>
</dbReference>
<name>A0A512B4P7_9BACT</name>
<evidence type="ECO:0000313" key="3">
    <source>
        <dbReference type="EMBL" id="GEO06945.1"/>
    </source>
</evidence>
<proteinExistence type="predicted"/>
<comment type="cofactor">
    <cofactor evidence="1">
        <name>pyridoxal 5'-phosphate</name>
        <dbReference type="ChEBI" id="CHEBI:597326"/>
    </cofactor>
</comment>
<accession>A0A512B4P7</accession>
<dbReference type="Proteomes" id="UP000321532">
    <property type="component" value="Unassembled WGS sequence"/>
</dbReference>
<dbReference type="GO" id="GO:0016874">
    <property type="term" value="F:ligase activity"/>
    <property type="evidence" value="ECO:0007669"/>
    <property type="project" value="UniProtKB-KW"/>
</dbReference>
<dbReference type="InterPro" id="IPR050087">
    <property type="entry name" value="AON_synthase_class-II"/>
</dbReference>
<dbReference type="EMBL" id="BJYS01000047">
    <property type="protein sequence ID" value="GEO06945.1"/>
    <property type="molecule type" value="Genomic_DNA"/>
</dbReference>
<organism evidence="3 4">
    <name type="scientific">Adhaeribacter aerolatus</name>
    <dbReference type="NCBI Taxonomy" id="670289"/>
    <lineage>
        <taxon>Bacteria</taxon>
        <taxon>Pseudomonadati</taxon>
        <taxon>Bacteroidota</taxon>
        <taxon>Cytophagia</taxon>
        <taxon>Cytophagales</taxon>
        <taxon>Hymenobacteraceae</taxon>
        <taxon>Adhaeribacter</taxon>
    </lineage>
</organism>